<dbReference type="EMBL" id="VSRR010138923">
    <property type="protein sequence ID" value="MPD03986.1"/>
    <property type="molecule type" value="Genomic_DNA"/>
</dbReference>
<dbReference type="AlphaFoldDB" id="A0A5B7KAZ9"/>
<reference evidence="1 2" key="1">
    <citation type="submission" date="2019-05" db="EMBL/GenBank/DDBJ databases">
        <title>Another draft genome of Portunus trituberculatus and its Hox gene families provides insights of decapod evolution.</title>
        <authorList>
            <person name="Jeong J.-H."/>
            <person name="Song I."/>
            <person name="Kim S."/>
            <person name="Choi T."/>
            <person name="Kim D."/>
            <person name="Ryu S."/>
            <person name="Kim W."/>
        </authorList>
    </citation>
    <scope>NUCLEOTIDE SEQUENCE [LARGE SCALE GENOMIC DNA]</scope>
    <source>
        <tissue evidence="1">Muscle</tissue>
    </source>
</reference>
<name>A0A5B7KAZ9_PORTR</name>
<accession>A0A5B7KAZ9</accession>
<proteinExistence type="predicted"/>
<gene>
    <name evidence="1" type="ORF">E2C01_099649</name>
</gene>
<sequence>MSQVFLSSTVRYPSANPSLTSLFRPSFSPSLTASLPVLTLLSNQQVEDLGKTTAYPRTVG</sequence>
<evidence type="ECO:0000313" key="1">
    <source>
        <dbReference type="EMBL" id="MPD03986.1"/>
    </source>
</evidence>
<dbReference type="Proteomes" id="UP000324222">
    <property type="component" value="Unassembled WGS sequence"/>
</dbReference>
<keyword evidence="2" id="KW-1185">Reference proteome</keyword>
<protein>
    <submittedName>
        <fullName evidence="1">Uncharacterized protein</fullName>
    </submittedName>
</protein>
<organism evidence="1 2">
    <name type="scientific">Portunus trituberculatus</name>
    <name type="common">Swimming crab</name>
    <name type="synonym">Neptunus trituberculatus</name>
    <dbReference type="NCBI Taxonomy" id="210409"/>
    <lineage>
        <taxon>Eukaryota</taxon>
        <taxon>Metazoa</taxon>
        <taxon>Ecdysozoa</taxon>
        <taxon>Arthropoda</taxon>
        <taxon>Crustacea</taxon>
        <taxon>Multicrustacea</taxon>
        <taxon>Malacostraca</taxon>
        <taxon>Eumalacostraca</taxon>
        <taxon>Eucarida</taxon>
        <taxon>Decapoda</taxon>
        <taxon>Pleocyemata</taxon>
        <taxon>Brachyura</taxon>
        <taxon>Eubrachyura</taxon>
        <taxon>Portunoidea</taxon>
        <taxon>Portunidae</taxon>
        <taxon>Portuninae</taxon>
        <taxon>Portunus</taxon>
    </lineage>
</organism>
<comment type="caution">
    <text evidence="1">The sequence shown here is derived from an EMBL/GenBank/DDBJ whole genome shotgun (WGS) entry which is preliminary data.</text>
</comment>
<evidence type="ECO:0000313" key="2">
    <source>
        <dbReference type="Proteomes" id="UP000324222"/>
    </source>
</evidence>